<keyword evidence="2" id="KW-0460">Magnesium</keyword>
<feature type="binding site" evidence="2">
    <location>
        <begin position="62"/>
        <end position="64"/>
    </location>
    <ligand>
        <name>substrate</name>
    </ligand>
</feature>
<evidence type="ECO:0000256" key="2">
    <source>
        <dbReference type="HAMAP-Rule" id="MF_01139"/>
    </source>
</evidence>
<proteinExistence type="inferred from homology"/>
<dbReference type="Gene3D" id="3.40.1180.10">
    <property type="entry name" value="Decaprenyl diphosphate synthase-like"/>
    <property type="match status" value="1"/>
</dbReference>
<dbReference type="Proteomes" id="UP000229315">
    <property type="component" value="Unassembled WGS sequence"/>
</dbReference>
<feature type="binding site" evidence="2">
    <location>
        <position position="18"/>
    </location>
    <ligand>
        <name>substrate</name>
    </ligand>
</feature>
<dbReference type="GO" id="GO:0008834">
    <property type="term" value="F:ditrans,polycis-undecaprenyl-diphosphate synthase [(2E,6E)-farnesyl-diphosphate specific] activity"/>
    <property type="evidence" value="ECO:0007669"/>
    <property type="project" value="TreeGrafter"/>
</dbReference>
<protein>
    <recommendedName>
        <fullName evidence="2">Isoprenyl transferase</fullName>
        <ecNumber evidence="2">2.5.1.-</ecNumber>
    </recommendedName>
</protein>
<comment type="cofactor">
    <cofactor evidence="2">
        <name>Mg(2+)</name>
        <dbReference type="ChEBI" id="CHEBI:18420"/>
    </cofactor>
    <text evidence="2">Binds 2 magnesium ions per subunit.</text>
</comment>
<dbReference type="PANTHER" id="PTHR10291">
    <property type="entry name" value="DEHYDRODOLICHYL DIPHOSPHATE SYNTHASE FAMILY MEMBER"/>
    <property type="match status" value="1"/>
</dbReference>
<comment type="caution">
    <text evidence="3">The sequence shown here is derived from an EMBL/GenBank/DDBJ whole genome shotgun (WGS) entry which is preliminary data.</text>
</comment>
<dbReference type="PROSITE" id="PS01066">
    <property type="entry name" value="UPP_SYNTHASE"/>
    <property type="match status" value="1"/>
</dbReference>
<dbReference type="InterPro" id="IPR036424">
    <property type="entry name" value="UPP_synth-like_sf"/>
</dbReference>
<dbReference type="PANTHER" id="PTHR10291:SF0">
    <property type="entry name" value="DEHYDRODOLICHYL DIPHOSPHATE SYNTHASE 2"/>
    <property type="match status" value="1"/>
</dbReference>
<organism evidence="3 4">
    <name type="scientific">Candidatus Kaiserbacteria bacterium CG10_big_fil_rev_8_21_14_0_10_45_20</name>
    <dbReference type="NCBI Taxonomy" id="1974607"/>
    <lineage>
        <taxon>Bacteria</taxon>
        <taxon>Candidatus Kaiseribacteriota</taxon>
    </lineage>
</organism>
<dbReference type="CDD" id="cd00475">
    <property type="entry name" value="Cis_IPPS"/>
    <property type="match status" value="1"/>
</dbReference>
<dbReference type="InterPro" id="IPR018520">
    <property type="entry name" value="UPP_synth-like_CS"/>
</dbReference>
<feature type="active site" description="Proton acceptor" evidence="2">
    <location>
        <position position="65"/>
    </location>
</feature>
<feature type="binding site" evidence="2">
    <location>
        <position position="68"/>
    </location>
    <ligand>
        <name>substrate</name>
    </ligand>
</feature>
<dbReference type="NCBIfam" id="TIGR00055">
    <property type="entry name" value="uppS"/>
    <property type="match status" value="1"/>
</dbReference>
<dbReference type="HAMAP" id="MF_01139">
    <property type="entry name" value="ISPT"/>
    <property type="match status" value="1"/>
</dbReference>
<comment type="caution">
    <text evidence="2">Lacks conserved residue(s) required for the propagation of feature annotation.</text>
</comment>
<dbReference type="AlphaFoldDB" id="A0A2H0UF47"/>
<evidence type="ECO:0000313" key="4">
    <source>
        <dbReference type="Proteomes" id="UP000229315"/>
    </source>
</evidence>
<feature type="binding site" evidence="2">
    <location>
        <position position="66"/>
    </location>
    <ligand>
        <name>substrate</name>
    </ligand>
</feature>
<feature type="binding site" evidence="2">
    <location>
        <position position="178"/>
    </location>
    <ligand>
        <name>substrate</name>
    </ligand>
</feature>
<feature type="binding site" evidence="2">
    <location>
        <position position="197"/>
    </location>
    <ligand>
        <name>Mg(2+)</name>
        <dbReference type="ChEBI" id="CHEBI:18420"/>
    </ligand>
</feature>
<dbReference type="Pfam" id="PF01255">
    <property type="entry name" value="Prenyltransf"/>
    <property type="match status" value="1"/>
</dbReference>
<dbReference type="GO" id="GO:0016094">
    <property type="term" value="P:polyprenol biosynthetic process"/>
    <property type="evidence" value="ECO:0007669"/>
    <property type="project" value="TreeGrafter"/>
</dbReference>
<feature type="binding site" evidence="2">
    <location>
        <position position="13"/>
    </location>
    <ligand>
        <name>Mg(2+)</name>
        <dbReference type="ChEBI" id="CHEBI:18420"/>
    </ligand>
</feature>
<dbReference type="InterPro" id="IPR001441">
    <property type="entry name" value="UPP_synth-like"/>
</dbReference>
<feature type="binding site" evidence="2">
    <location>
        <begin position="14"/>
        <end position="17"/>
    </location>
    <ligand>
        <name>substrate</name>
    </ligand>
</feature>
<sequence>MNSTIQSIGLIMDGNRRWARQRNVSTEAGHKAGFNALKNIAKEFPRLKKEYGLEYVNIYAFSTENWKRDPEEVSYLLALFEEGMNELSAKLDEINVRVRVIGDLRRFPEHLQKKLLALEEKTLSNTEGTVAFALSYGGRAELVDSINRMISQGKEVTEEDVSKVLWTNDIPDPDIIIRTSGEHRLSNFLPWQSVYSEFFFPETLWPDFTVQDLEGIFAEYYTRERRRGT</sequence>
<feature type="binding site" evidence="2">
    <location>
        <begin position="184"/>
        <end position="186"/>
    </location>
    <ligand>
        <name>substrate</name>
    </ligand>
</feature>
<comment type="subunit">
    <text evidence="2">Homodimer.</text>
</comment>
<dbReference type="EMBL" id="PFBH01000017">
    <property type="protein sequence ID" value="PIR85039.1"/>
    <property type="molecule type" value="Genomic_DNA"/>
</dbReference>
<comment type="similarity">
    <text evidence="2">Belongs to the UPP synthase family.</text>
</comment>
<dbReference type="SUPFAM" id="SSF64005">
    <property type="entry name" value="Undecaprenyl diphosphate synthase"/>
    <property type="match status" value="1"/>
</dbReference>
<reference evidence="4" key="1">
    <citation type="submission" date="2017-09" db="EMBL/GenBank/DDBJ databases">
        <title>Depth-based differentiation of microbial function through sediment-hosted aquifers and enrichment of novel symbionts in the deep terrestrial subsurface.</title>
        <authorList>
            <person name="Probst A.J."/>
            <person name="Ladd B."/>
            <person name="Jarett J.K."/>
            <person name="Geller-Mcgrath D.E."/>
            <person name="Sieber C.M.K."/>
            <person name="Emerson J.B."/>
            <person name="Anantharaman K."/>
            <person name="Thomas B.C."/>
            <person name="Malmstrom R."/>
            <person name="Stieglmeier M."/>
            <person name="Klingl A."/>
            <person name="Woyke T."/>
            <person name="Ryan C.M."/>
            <person name="Banfield J.F."/>
        </authorList>
    </citation>
    <scope>NUCLEOTIDE SEQUENCE [LARGE SCALE GENOMIC DNA]</scope>
</reference>
<keyword evidence="1 2" id="KW-0808">Transferase</keyword>
<keyword evidence="2" id="KW-0479">Metal-binding</keyword>
<evidence type="ECO:0000256" key="1">
    <source>
        <dbReference type="ARBA" id="ARBA00022679"/>
    </source>
</evidence>
<dbReference type="GO" id="GO:0005829">
    <property type="term" value="C:cytosol"/>
    <property type="evidence" value="ECO:0007669"/>
    <property type="project" value="TreeGrafter"/>
</dbReference>
<feature type="active site" evidence="2">
    <location>
        <position position="13"/>
    </location>
</feature>
<dbReference type="GO" id="GO:0000287">
    <property type="term" value="F:magnesium ion binding"/>
    <property type="evidence" value="ECO:0007669"/>
    <property type="project" value="UniProtKB-UniRule"/>
</dbReference>
<comment type="function">
    <text evidence="2">Catalyzes the condensation of isopentenyl diphosphate (IPP) with allylic pyrophosphates generating different type of terpenoids.</text>
</comment>
<gene>
    <name evidence="3" type="primary">uppS</name>
    <name evidence="3" type="ORF">COU15_03050</name>
</gene>
<feature type="binding site" evidence="2">
    <location>
        <position position="30"/>
    </location>
    <ligand>
        <name>substrate</name>
    </ligand>
</feature>
<name>A0A2H0UF47_9BACT</name>
<evidence type="ECO:0000313" key="3">
    <source>
        <dbReference type="EMBL" id="PIR85039.1"/>
    </source>
</evidence>
<accession>A0A2H0UF47</accession>
<dbReference type="GO" id="GO:0030145">
    <property type="term" value="F:manganese ion binding"/>
    <property type="evidence" value="ECO:0007669"/>
    <property type="project" value="TreeGrafter"/>
</dbReference>
<dbReference type="EC" id="2.5.1.-" evidence="2"/>